<keyword evidence="1" id="KW-0472">Membrane</keyword>
<protein>
    <recommendedName>
        <fullName evidence="4">O-antigen ligase</fullName>
    </recommendedName>
</protein>
<feature type="transmembrane region" description="Helical" evidence="1">
    <location>
        <begin position="197"/>
        <end position="226"/>
    </location>
</feature>
<feature type="transmembrane region" description="Helical" evidence="1">
    <location>
        <begin position="57"/>
        <end position="74"/>
    </location>
</feature>
<dbReference type="STRING" id="574650.SAMN04487966_10872"/>
<dbReference type="EMBL" id="FPCG01000008">
    <property type="protein sequence ID" value="SFV23746.1"/>
    <property type="molecule type" value="Genomic_DNA"/>
</dbReference>
<feature type="transmembrane region" description="Helical" evidence="1">
    <location>
        <begin position="312"/>
        <end position="333"/>
    </location>
</feature>
<keyword evidence="3" id="KW-1185">Reference proteome</keyword>
<dbReference type="Proteomes" id="UP000198881">
    <property type="component" value="Unassembled WGS sequence"/>
</dbReference>
<name>A0A1I7MPA3_9MICC</name>
<organism evidence="2 3">
    <name type="scientific">Micrococcus terreus</name>
    <dbReference type="NCBI Taxonomy" id="574650"/>
    <lineage>
        <taxon>Bacteria</taxon>
        <taxon>Bacillati</taxon>
        <taxon>Actinomycetota</taxon>
        <taxon>Actinomycetes</taxon>
        <taxon>Micrococcales</taxon>
        <taxon>Micrococcaceae</taxon>
        <taxon>Micrococcus</taxon>
    </lineage>
</organism>
<keyword evidence="1" id="KW-1133">Transmembrane helix</keyword>
<feature type="transmembrane region" description="Helical" evidence="1">
    <location>
        <begin position="232"/>
        <end position="249"/>
    </location>
</feature>
<feature type="transmembrane region" description="Helical" evidence="1">
    <location>
        <begin position="112"/>
        <end position="128"/>
    </location>
</feature>
<evidence type="ECO:0000256" key="1">
    <source>
        <dbReference type="SAM" id="Phobius"/>
    </source>
</evidence>
<proteinExistence type="predicted"/>
<dbReference type="RefSeq" id="WP_091698036.1">
    <property type="nucleotide sequence ID" value="NZ_FPCG01000008.1"/>
</dbReference>
<evidence type="ECO:0000313" key="2">
    <source>
        <dbReference type="EMBL" id="SFV23746.1"/>
    </source>
</evidence>
<keyword evidence="1" id="KW-0812">Transmembrane</keyword>
<evidence type="ECO:0000313" key="3">
    <source>
        <dbReference type="Proteomes" id="UP000198881"/>
    </source>
</evidence>
<gene>
    <name evidence="2" type="ORF">SAMN04487966_10872</name>
</gene>
<feature type="transmembrane region" description="Helical" evidence="1">
    <location>
        <begin position="353"/>
        <end position="381"/>
    </location>
</feature>
<feature type="transmembrane region" description="Helical" evidence="1">
    <location>
        <begin position="172"/>
        <end position="188"/>
    </location>
</feature>
<sequence>MTTAITRLRAAARTRDQHRQSVFAHFKVEQPISWLQVLLGAFLIADGVALPGTPMNLPLPEIIMIGLIALSLVGQSRYRQAPFAYLVPLAVVAVGSMVIASEMPDVDWTRRVTRIVLLILFVTCLAWGRLGARSVVMGMAGGLAVNAGLFYLGIAPDTYGGVLTGFTGDKNVAGLMHAIIPLLVVPFLKRQWMVPTVLLLGFGLLSLTGSRTSLTAFGLAVLWMVLTPRRGPVIRGAVLGLYFWVFTWLEDNFARSLIFEDRDGTDHLRARIDEAARVKTDEALPWGLGASESTVLLQGEQQFFYHDSYRALATEGGWILVIAIVAIYVMIAFRPFSRLPRTPAIIACESATVAILFCALKLGEVFITIVGALALGTTLVVRSMEKRRLEQIQGLMSLGTNEQRLDRVP</sequence>
<evidence type="ECO:0008006" key="4">
    <source>
        <dbReference type="Google" id="ProtNLM"/>
    </source>
</evidence>
<accession>A0A1I7MPA3</accession>
<feature type="transmembrane region" description="Helical" evidence="1">
    <location>
        <begin position="81"/>
        <end position="100"/>
    </location>
</feature>
<feature type="transmembrane region" description="Helical" evidence="1">
    <location>
        <begin position="32"/>
        <end position="51"/>
    </location>
</feature>
<reference evidence="2 3" key="1">
    <citation type="submission" date="2016-10" db="EMBL/GenBank/DDBJ databases">
        <authorList>
            <person name="de Groot N.N."/>
        </authorList>
    </citation>
    <scope>NUCLEOTIDE SEQUENCE [LARGE SCALE GENOMIC DNA]</scope>
    <source>
        <strain evidence="2 3">CGMCC 1.7054</strain>
    </source>
</reference>
<dbReference type="OrthoDB" id="3767297at2"/>
<feature type="transmembrane region" description="Helical" evidence="1">
    <location>
        <begin position="135"/>
        <end position="152"/>
    </location>
</feature>
<dbReference type="AlphaFoldDB" id="A0A1I7MPA3"/>